<evidence type="ECO:0000256" key="5">
    <source>
        <dbReference type="ARBA" id="ARBA00022840"/>
    </source>
</evidence>
<keyword evidence="1 9" id="KW-0963">Cytoplasm</keyword>
<feature type="binding site" evidence="9">
    <location>
        <position position="17"/>
    </location>
    <ligand>
        <name>ATP</name>
        <dbReference type="ChEBI" id="CHEBI:30616"/>
    </ligand>
</feature>
<keyword evidence="2 9" id="KW-0808">Transferase</keyword>
<organism evidence="11 12">
    <name type="scientific">Candidatus Faecalibacterium faecigallinarum</name>
    <dbReference type="NCBI Taxonomy" id="2838577"/>
    <lineage>
        <taxon>Bacteria</taxon>
        <taxon>Bacillati</taxon>
        <taxon>Bacillota</taxon>
        <taxon>Clostridia</taxon>
        <taxon>Eubacteriales</taxon>
        <taxon>Oscillospiraceae</taxon>
        <taxon>Faecalibacterium</taxon>
    </lineage>
</organism>
<dbReference type="PANTHER" id="PTHR21342">
    <property type="entry name" value="PHOSPHOPANTETHEINE ADENYLYLTRANSFERASE"/>
    <property type="match status" value="1"/>
</dbReference>
<feature type="domain" description="Cytidyltransferase-like" evidence="10">
    <location>
        <begin position="5"/>
        <end position="133"/>
    </location>
</feature>
<gene>
    <name evidence="9 11" type="primary">coaD</name>
    <name evidence="11" type="ORF">H9703_00425</name>
</gene>
<evidence type="ECO:0000256" key="1">
    <source>
        <dbReference type="ARBA" id="ARBA00022490"/>
    </source>
</evidence>
<sequence>MAIAIYPGSFDPVTRGHLDIIKRAAKINDRLIVAVLINSAKQPLFTIEERVALLQECCKDIPNVTVESFDGLTVDFARKRHATVMVRGLRAVTDFENEIQLAQTNHALMPGIETVFLATSIRWSYLSSTVVKEAARYGSDISKFVTPNVEKAVRAKYEALNAAPLLETSKSPCG</sequence>
<feature type="binding site" evidence="9">
    <location>
        <position position="9"/>
    </location>
    <ligand>
        <name>substrate</name>
    </ligand>
</feature>
<comment type="caution">
    <text evidence="11">The sequence shown here is derived from an EMBL/GenBank/DDBJ whole genome shotgun (WGS) entry which is preliminary data.</text>
</comment>
<evidence type="ECO:0000256" key="6">
    <source>
        <dbReference type="ARBA" id="ARBA00022842"/>
    </source>
</evidence>
<evidence type="ECO:0000256" key="3">
    <source>
        <dbReference type="ARBA" id="ARBA00022695"/>
    </source>
</evidence>
<protein>
    <recommendedName>
        <fullName evidence="9">Phosphopantetheine adenylyltransferase</fullName>
        <ecNumber evidence="9">2.7.7.3</ecNumber>
    </recommendedName>
    <alternativeName>
        <fullName evidence="9">Dephospho-CoA pyrophosphorylase</fullName>
    </alternativeName>
    <alternativeName>
        <fullName evidence="9">Pantetheine-phosphate adenylyltransferase</fullName>
        <shortName evidence="9">PPAT</shortName>
    </alternativeName>
</protein>
<comment type="function">
    <text evidence="9">Reversibly transfers an adenylyl group from ATP to 4'-phosphopantetheine, yielding dephospho-CoA (dPCoA) and pyrophosphate.</text>
</comment>
<comment type="subcellular location">
    <subcellularLocation>
        <location evidence="9">Cytoplasm</location>
    </subcellularLocation>
</comment>
<dbReference type="InterPro" id="IPR004821">
    <property type="entry name" value="Cyt_trans-like"/>
</dbReference>
<comment type="similarity">
    <text evidence="9">Belongs to the bacterial CoaD family.</text>
</comment>
<feature type="binding site" evidence="9">
    <location>
        <position position="41"/>
    </location>
    <ligand>
        <name>substrate</name>
    </ligand>
</feature>
<reference evidence="11" key="1">
    <citation type="journal article" date="2021" name="PeerJ">
        <title>Extensive microbial diversity within the chicken gut microbiome revealed by metagenomics and culture.</title>
        <authorList>
            <person name="Gilroy R."/>
            <person name="Ravi A."/>
            <person name="Getino M."/>
            <person name="Pursley I."/>
            <person name="Horton D.L."/>
            <person name="Alikhan N.F."/>
            <person name="Baker D."/>
            <person name="Gharbi K."/>
            <person name="Hall N."/>
            <person name="Watson M."/>
            <person name="Adriaenssens E.M."/>
            <person name="Foster-Nyarko E."/>
            <person name="Jarju S."/>
            <person name="Secka A."/>
            <person name="Antonio M."/>
            <person name="Oren A."/>
            <person name="Chaudhuri R.R."/>
            <person name="La Ragione R."/>
            <person name="Hildebrand F."/>
            <person name="Pallen M.J."/>
        </authorList>
    </citation>
    <scope>NUCLEOTIDE SEQUENCE</scope>
    <source>
        <strain evidence="11">ChiSjej5B23-2810</strain>
    </source>
</reference>
<dbReference type="GO" id="GO:0015937">
    <property type="term" value="P:coenzyme A biosynthetic process"/>
    <property type="evidence" value="ECO:0007669"/>
    <property type="project" value="UniProtKB-UniRule"/>
</dbReference>
<dbReference type="InterPro" id="IPR014729">
    <property type="entry name" value="Rossmann-like_a/b/a_fold"/>
</dbReference>
<reference evidence="11" key="2">
    <citation type="submission" date="2021-04" db="EMBL/GenBank/DDBJ databases">
        <authorList>
            <person name="Gilroy R."/>
        </authorList>
    </citation>
    <scope>NUCLEOTIDE SEQUENCE</scope>
    <source>
        <strain evidence="11">ChiSjej5B23-2810</strain>
    </source>
</reference>
<feature type="binding site" evidence="9">
    <location>
        <begin position="88"/>
        <end position="90"/>
    </location>
    <ligand>
        <name>ATP</name>
        <dbReference type="ChEBI" id="CHEBI:30616"/>
    </ligand>
</feature>
<feature type="binding site" evidence="9">
    <location>
        <begin position="123"/>
        <end position="129"/>
    </location>
    <ligand>
        <name>ATP</name>
        <dbReference type="ChEBI" id="CHEBI:30616"/>
    </ligand>
</feature>
<dbReference type="NCBIfam" id="TIGR01510">
    <property type="entry name" value="coaD_prev_kdtB"/>
    <property type="match status" value="1"/>
</dbReference>
<accession>A0A9D2P5E1</accession>
<comment type="cofactor">
    <cofactor evidence="9">
        <name>Mg(2+)</name>
        <dbReference type="ChEBI" id="CHEBI:18420"/>
    </cofactor>
</comment>
<evidence type="ECO:0000256" key="9">
    <source>
        <dbReference type="HAMAP-Rule" id="MF_00151"/>
    </source>
</evidence>
<evidence type="ECO:0000259" key="10">
    <source>
        <dbReference type="Pfam" id="PF01467"/>
    </source>
</evidence>
<dbReference type="NCBIfam" id="TIGR00125">
    <property type="entry name" value="cyt_tran_rel"/>
    <property type="match status" value="1"/>
</dbReference>
<dbReference type="SUPFAM" id="SSF52374">
    <property type="entry name" value="Nucleotidylyl transferase"/>
    <property type="match status" value="1"/>
</dbReference>
<keyword evidence="4 9" id="KW-0547">Nucleotide-binding</keyword>
<dbReference type="AlphaFoldDB" id="A0A9D2P5E1"/>
<dbReference type="Proteomes" id="UP000823906">
    <property type="component" value="Unassembled WGS sequence"/>
</dbReference>
<name>A0A9D2P5E1_9FIRM</name>
<evidence type="ECO:0000256" key="4">
    <source>
        <dbReference type="ARBA" id="ARBA00022741"/>
    </source>
</evidence>
<dbReference type="Pfam" id="PF01467">
    <property type="entry name" value="CTP_transf_like"/>
    <property type="match status" value="1"/>
</dbReference>
<comment type="subunit">
    <text evidence="9">Homohexamer.</text>
</comment>
<dbReference type="GO" id="GO:0005524">
    <property type="term" value="F:ATP binding"/>
    <property type="evidence" value="ECO:0007669"/>
    <property type="project" value="UniProtKB-KW"/>
</dbReference>
<dbReference type="GO" id="GO:0004595">
    <property type="term" value="F:pantetheine-phosphate adenylyltransferase activity"/>
    <property type="evidence" value="ECO:0007669"/>
    <property type="project" value="UniProtKB-UniRule"/>
</dbReference>
<evidence type="ECO:0000313" key="11">
    <source>
        <dbReference type="EMBL" id="HJC44601.1"/>
    </source>
</evidence>
<evidence type="ECO:0000256" key="8">
    <source>
        <dbReference type="ARBA" id="ARBA00029346"/>
    </source>
</evidence>
<dbReference type="PANTHER" id="PTHR21342:SF1">
    <property type="entry name" value="PHOSPHOPANTETHEINE ADENYLYLTRANSFERASE"/>
    <property type="match status" value="1"/>
</dbReference>
<comment type="catalytic activity">
    <reaction evidence="8 9">
        <text>(R)-4'-phosphopantetheine + ATP + H(+) = 3'-dephospho-CoA + diphosphate</text>
        <dbReference type="Rhea" id="RHEA:19801"/>
        <dbReference type="ChEBI" id="CHEBI:15378"/>
        <dbReference type="ChEBI" id="CHEBI:30616"/>
        <dbReference type="ChEBI" id="CHEBI:33019"/>
        <dbReference type="ChEBI" id="CHEBI:57328"/>
        <dbReference type="ChEBI" id="CHEBI:61723"/>
        <dbReference type="EC" id="2.7.7.3"/>
    </reaction>
</comment>
<keyword evidence="3 9" id="KW-0548">Nucleotidyltransferase</keyword>
<dbReference type="HAMAP" id="MF_00151">
    <property type="entry name" value="PPAT_bact"/>
    <property type="match status" value="1"/>
</dbReference>
<feature type="binding site" evidence="9">
    <location>
        <position position="73"/>
    </location>
    <ligand>
        <name>substrate</name>
    </ligand>
</feature>
<evidence type="ECO:0000256" key="7">
    <source>
        <dbReference type="ARBA" id="ARBA00022993"/>
    </source>
</evidence>
<feature type="site" description="Transition state stabilizer" evidence="9">
    <location>
        <position position="17"/>
    </location>
</feature>
<comment type="pathway">
    <text evidence="9">Cofactor biosynthesis; coenzyme A biosynthesis; CoA from (R)-pantothenate: step 4/5.</text>
</comment>
<dbReference type="GO" id="GO:0005737">
    <property type="term" value="C:cytoplasm"/>
    <property type="evidence" value="ECO:0007669"/>
    <property type="project" value="UniProtKB-SubCell"/>
</dbReference>
<keyword evidence="5 9" id="KW-0067">ATP-binding</keyword>
<keyword evidence="6 9" id="KW-0460">Magnesium</keyword>
<dbReference type="Gene3D" id="3.40.50.620">
    <property type="entry name" value="HUPs"/>
    <property type="match status" value="1"/>
</dbReference>
<feature type="binding site" evidence="9">
    <location>
        <position position="98"/>
    </location>
    <ligand>
        <name>ATP</name>
        <dbReference type="ChEBI" id="CHEBI:30616"/>
    </ligand>
</feature>
<proteinExistence type="inferred from homology"/>
<dbReference type="InterPro" id="IPR001980">
    <property type="entry name" value="PPAT"/>
</dbReference>
<evidence type="ECO:0000313" key="12">
    <source>
        <dbReference type="Proteomes" id="UP000823906"/>
    </source>
</evidence>
<feature type="binding site" evidence="9">
    <location>
        <position position="87"/>
    </location>
    <ligand>
        <name>substrate</name>
    </ligand>
</feature>
<dbReference type="EC" id="2.7.7.3" evidence="9"/>
<dbReference type="PRINTS" id="PR01020">
    <property type="entry name" value="LPSBIOSNTHSS"/>
</dbReference>
<dbReference type="CDD" id="cd02163">
    <property type="entry name" value="PPAT"/>
    <property type="match status" value="1"/>
</dbReference>
<feature type="binding site" evidence="9">
    <location>
        <begin position="9"/>
        <end position="10"/>
    </location>
    <ligand>
        <name>ATP</name>
        <dbReference type="ChEBI" id="CHEBI:30616"/>
    </ligand>
</feature>
<evidence type="ECO:0000256" key="2">
    <source>
        <dbReference type="ARBA" id="ARBA00022679"/>
    </source>
</evidence>
<keyword evidence="7 9" id="KW-0173">Coenzyme A biosynthesis</keyword>
<dbReference type="EMBL" id="DWWN01000002">
    <property type="protein sequence ID" value="HJC44601.1"/>
    <property type="molecule type" value="Genomic_DNA"/>
</dbReference>